<evidence type="ECO:0000313" key="2">
    <source>
        <dbReference type="Proteomes" id="UP001189429"/>
    </source>
</evidence>
<dbReference type="EMBL" id="CAUYUJ010015717">
    <property type="protein sequence ID" value="CAK0857284.1"/>
    <property type="molecule type" value="Genomic_DNA"/>
</dbReference>
<organism evidence="1 2">
    <name type="scientific">Prorocentrum cordatum</name>
    <dbReference type="NCBI Taxonomy" id="2364126"/>
    <lineage>
        <taxon>Eukaryota</taxon>
        <taxon>Sar</taxon>
        <taxon>Alveolata</taxon>
        <taxon>Dinophyceae</taxon>
        <taxon>Prorocentrales</taxon>
        <taxon>Prorocentraceae</taxon>
        <taxon>Prorocentrum</taxon>
    </lineage>
</organism>
<keyword evidence="2" id="KW-1185">Reference proteome</keyword>
<dbReference type="Proteomes" id="UP001189429">
    <property type="component" value="Unassembled WGS sequence"/>
</dbReference>
<evidence type="ECO:0000313" key="1">
    <source>
        <dbReference type="EMBL" id="CAK0857284.1"/>
    </source>
</evidence>
<proteinExistence type="predicted"/>
<reference evidence="1" key="1">
    <citation type="submission" date="2023-10" db="EMBL/GenBank/DDBJ databases">
        <authorList>
            <person name="Chen Y."/>
            <person name="Shah S."/>
            <person name="Dougan E. K."/>
            <person name="Thang M."/>
            <person name="Chan C."/>
        </authorList>
    </citation>
    <scope>NUCLEOTIDE SEQUENCE [LARGE SCALE GENOMIC DNA]</scope>
</reference>
<comment type="caution">
    <text evidence="1">The sequence shown here is derived from an EMBL/GenBank/DDBJ whole genome shotgun (WGS) entry which is preliminary data.</text>
</comment>
<protein>
    <submittedName>
        <fullName evidence="1">Uncharacterized protein</fullName>
    </submittedName>
</protein>
<feature type="non-terminal residue" evidence="1">
    <location>
        <position position="1"/>
    </location>
</feature>
<name>A0ABN9UGW4_9DINO</name>
<gene>
    <name evidence="1" type="ORF">PCOR1329_LOCUS47442</name>
</gene>
<sequence length="123" mass="13223">VLLNVGGWMLDNARSESAARLALQLDDYGRPPESVEMMIGNMQPPVSGVRGSASRDWNVVFAPGELGLVAQTGQVAAAPVQTAFKQGSGRRPGVVEPKTPLFRNLTFAQCERDFRAAATAFNY</sequence>
<accession>A0ABN9UGW4</accession>